<name>A0ABD0XZB1_9HEMI</name>
<accession>A0ABD0XZB1</accession>
<organism evidence="2 3">
    <name type="scientific">Ranatra chinensis</name>
    <dbReference type="NCBI Taxonomy" id="642074"/>
    <lineage>
        <taxon>Eukaryota</taxon>
        <taxon>Metazoa</taxon>
        <taxon>Ecdysozoa</taxon>
        <taxon>Arthropoda</taxon>
        <taxon>Hexapoda</taxon>
        <taxon>Insecta</taxon>
        <taxon>Pterygota</taxon>
        <taxon>Neoptera</taxon>
        <taxon>Paraneoptera</taxon>
        <taxon>Hemiptera</taxon>
        <taxon>Heteroptera</taxon>
        <taxon>Panheteroptera</taxon>
        <taxon>Nepomorpha</taxon>
        <taxon>Nepidae</taxon>
        <taxon>Ranatrinae</taxon>
        <taxon>Ranatra</taxon>
    </lineage>
</organism>
<feature type="compositionally biased region" description="Basic and acidic residues" evidence="1">
    <location>
        <begin position="1"/>
        <end position="10"/>
    </location>
</feature>
<gene>
    <name evidence="2" type="ORF">AAG570_005757</name>
</gene>
<feature type="region of interest" description="Disordered" evidence="1">
    <location>
        <begin position="1"/>
        <end position="60"/>
    </location>
</feature>
<dbReference type="AlphaFoldDB" id="A0ABD0XZB1"/>
<feature type="compositionally biased region" description="Polar residues" evidence="1">
    <location>
        <begin position="49"/>
        <end position="60"/>
    </location>
</feature>
<dbReference type="EMBL" id="JBFDAA010000018">
    <property type="protein sequence ID" value="KAL1116262.1"/>
    <property type="molecule type" value="Genomic_DNA"/>
</dbReference>
<sequence length="157" mass="17552">MFYENKKQETTEIGEISPRSQLSVTILELTPTPSDTEGGGSQARRESNVSDTFPSGSRINGYSKIALMGRTTYETGEMQDEIKREFRCEAKRRNKTSKGEKTENPTEIRAVSCGVPRTCLELFFKASEPDRQERFAGLHNAGRQNRGIITQVIRGSG</sequence>
<dbReference type="Proteomes" id="UP001558652">
    <property type="component" value="Unassembled WGS sequence"/>
</dbReference>
<evidence type="ECO:0000256" key="1">
    <source>
        <dbReference type="SAM" id="MobiDB-lite"/>
    </source>
</evidence>
<evidence type="ECO:0000313" key="3">
    <source>
        <dbReference type="Proteomes" id="UP001558652"/>
    </source>
</evidence>
<comment type="caution">
    <text evidence="2">The sequence shown here is derived from an EMBL/GenBank/DDBJ whole genome shotgun (WGS) entry which is preliminary data.</text>
</comment>
<reference evidence="2 3" key="1">
    <citation type="submission" date="2024-07" db="EMBL/GenBank/DDBJ databases">
        <title>Chromosome-level genome assembly of the water stick insect Ranatra chinensis (Heteroptera: Nepidae).</title>
        <authorList>
            <person name="Liu X."/>
        </authorList>
    </citation>
    <scope>NUCLEOTIDE SEQUENCE [LARGE SCALE GENOMIC DNA]</scope>
    <source>
        <strain evidence="2">Cailab_2021Rc</strain>
        <tissue evidence="2">Muscle</tissue>
    </source>
</reference>
<protein>
    <submittedName>
        <fullName evidence="2">Uncharacterized protein</fullName>
    </submittedName>
</protein>
<keyword evidence="3" id="KW-1185">Reference proteome</keyword>
<evidence type="ECO:0000313" key="2">
    <source>
        <dbReference type="EMBL" id="KAL1116262.1"/>
    </source>
</evidence>
<proteinExistence type="predicted"/>